<feature type="region of interest" description="Disordered" evidence="1">
    <location>
        <begin position="1"/>
        <end position="20"/>
    </location>
</feature>
<dbReference type="Gene3D" id="1.25.40.10">
    <property type="entry name" value="Tetratricopeptide repeat domain"/>
    <property type="match status" value="1"/>
</dbReference>
<feature type="region of interest" description="Disordered" evidence="1">
    <location>
        <begin position="117"/>
        <end position="137"/>
    </location>
</feature>
<comment type="caution">
    <text evidence="2">The sequence shown here is derived from an EMBL/GenBank/DDBJ whole genome shotgun (WGS) entry which is preliminary data.</text>
</comment>
<proteinExistence type="predicted"/>
<protein>
    <submittedName>
        <fullName evidence="2">Uncharacterized protein</fullName>
    </submittedName>
</protein>
<sequence length="376" mass="41588">MEDNDDFPFSFGNVSDDEESDGLFCQPKVVAQPADSAHIKAAPEPYYPQIDQDGWFHKSETSVQETMLQEKTGATKIKMRADHYYMLGQYKEAYDLAREYCRIIALNEINLIDRGSGGIARPDEGSTTSSSNGGDILKVTDSKEMQEMIIRCAIKLGRMSEAAELADGLIALEPGTVFLKAKVYSAVGRFNDAAHILVDYQKTRSSNYAVWRSLGEAISKSIQGTSTDSIPTSPTANSDDSVDFVKATTALLAFLRARHLMRCSLWSNASYAQQRYDREMSILCREIASLEQRCDILRQSDPSPNNDLSMQTQYESKIITPLRNMLDSLNDSSVSSLASTVTTSTIQEVLLPEVVDFVVSAWDPQVISSSTTPSQC</sequence>
<gene>
    <name evidence="2" type="ORF">BG006_009043</name>
</gene>
<evidence type="ECO:0000313" key="3">
    <source>
        <dbReference type="Proteomes" id="UP000696485"/>
    </source>
</evidence>
<reference evidence="2" key="1">
    <citation type="journal article" date="2020" name="Fungal Divers.">
        <title>Resolving the Mortierellaceae phylogeny through synthesis of multi-gene phylogenetics and phylogenomics.</title>
        <authorList>
            <person name="Vandepol N."/>
            <person name="Liber J."/>
            <person name="Desiro A."/>
            <person name="Na H."/>
            <person name="Kennedy M."/>
            <person name="Barry K."/>
            <person name="Grigoriev I.V."/>
            <person name="Miller A.N."/>
            <person name="O'Donnell K."/>
            <person name="Stajich J.E."/>
            <person name="Bonito G."/>
        </authorList>
    </citation>
    <scope>NUCLEOTIDE SEQUENCE</scope>
    <source>
        <strain evidence="2">NVP1</strain>
    </source>
</reference>
<evidence type="ECO:0000256" key="1">
    <source>
        <dbReference type="SAM" id="MobiDB-lite"/>
    </source>
</evidence>
<dbReference type="AlphaFoldDB" id="A0A9P5SRM6"/>
<keyword evidence="3" id="KW-1185">Reference proteome</keyword>
<evidence type="ECO:0000313" key="2">
    <source>
        <dbReference type="EMBL" id="KAF9336305.1"/>
    </source>
</evidence>
<dbReference type="PANTHER" id="PTHR31919">
    <property type="entry name" value="ZINC FINGERS AND HOMEOBOXES PROTEIN 1, ISOFORM 2"/>
    <property type="match status" value="1"/>
</dbReference>
<name>A0A9P5SRM6_9FUNG</name>
<organism evidence="2 3">
    <name type="scientific">Podila minutissima</name>
    <dbReference type="NCBI Taxonomy" id="64525"/>
    <lineage>
        <taxon>Eukaryota</taxon>
        <taxon>Fungi</taxon>
        <taxon>Fungi incertae sedis</taxon>
        <taxon>Mucoromycota</taxon>
        <taxon>Mortierellomycotina</taxon>
        <taxon>Mortierellomycetes</taxon>
        <taxon>Mortierellales</taxon>
        <taxon>Mortierellaceae</taxon>
        <taxon>Podila</taxon>
    </lineage>
</organism>
<dbReference type="SUPFAM" id="SSF48452">
    <property type="entry name" value="TPR-like"/>
    <property type="match status" value="1"/>
</dbReference>
<dbReference type="InterPro" id="IPR041404">
    <property type="entry name" value="DUF5588"/>
</dbReference>
<dbReference type="EMBL" id="JAAAUY010000064">
    <property type="protein sequence ID" value="KAF9336305.1"/>
    <property type="molecule type" value="Genomic_DNA"/>
</dbReference>
<dbReference type="Proteomes" id="UP000696485">
    <property type="component" value="Unassembled WGS sequence"/>
</dbReference>
<dbReference type="InterPro" id="IPR011990">
    <property type="entry name" value="TPR-like_helical_dom_sf"/>
</dbReference>
<accession>A0A9P5SRM6</accession>
<dbReference type="PANTHER" id="PTHR31919:SF1">
    <property type="entry name" value="ZINC FINGERS AND HOMEOBOXES PROTEIN 1, ISOFORM 2"/>
    <property type="match status" value="1"/>
</dbReference>